<dbReference type="Gene3D" id="2.40.30.20">
    <property type="match status" value="2"/>
</dbReference>
<dbReference type="PANTHER" id="PTHR21098:SF12">
    <property type="entry name" value="RIBOFLAVIN SYNTHASE"/>
    <property type="match status" value="1"/>
</dbReference>
<feature type="repeat" description="Lumazine-binding" evidence="11">
    <location>
        <begin position="1"/>
        <end position="97"/>
    </location>
</feature>
<evidence type="ECO:0000313" key="14">
    <source>
        <dbReference type="Proteomes" id="UP000194841"/>
    </source>
</evidence>
<dbReference type="NCBIfam" id="NF006767">
    <property type="entry name" value="PRK09289.1"/>
    <property type="match status" value="1"/>
</dbReference>
<evidence type="ECO:0000256" key="9">
    <source>
        <dbReference type="ARBA" id="ARBA00022737"/>
    </source>
</evidence>
<evidence type="ECO:0000256" key="3">
    <source>
        <dbReference type="ARBA" id="ARBA00004887"/>
    </source>
</evidence>
<evidence type="ECO:0000313" key="13">
    <source>
        <dbReference type="EMBL" id="OUL57887.1"/>
    </source>
</evidence>
<dbReference type="GO" id="GO:0004746">
    <property type="term" value="F:riboflavin synthase activity"/>
    <property type="evidence" value="ECO:0007669"/>
    <property type="project" value="UniProtKB-UniRule"/>
</dbReference>
<reference evidence="13 14" key="1">
    <citation type="submission" date="2017-02" db="EMBL/GenBank/DDBJ databases">
        <title>Pseudoalteromonas ulvae TC14 Genome.</title>
        <authorList>
            <person name="Molmeret M."/>
        </authorList>
    </citation>
    <scope>NUCLEOTIDE SEQUENCE [LARGE SCALE GENOMIC DNA]</scope>
    <source>
        <strain evidence="13">TC14</strain>
    </source>
</reference>
<evidence type="ECO:0000256" key="8">
    <source>
        <dbReference type="ARBA" id="ARBA00022679"/>
    </source>
</evidence>
<dbReference type="NCBIfam" id="TIGR00187">
    <property type="entry name" value="ribE"/>
    <property type="match status" value="1"/>
</dbReference>
<evidence type="ECO:0000256" key="4">
    <source>
        <dbReference type="ARBA" id="ARBA00011233"/>
    </source>
</evidence>
<dbReference type="InterPro" id="IPR001783">
    <property type="entry name" value="Lumazine-bd"/>
</dbReference>
<accession>A0A244CQI9</accession>
<keyword evidence="7" id="KW-0686">Riboflavin biosynthesis</keyword>
<dbReference type="NCBIfam" id="NF009566">
    <property type="entry name" value="PRK13020.1"/>
    <property type="match status" value="1"/>
</dbReference>
<gene>
    <name evidence="13" type="ORF">B1199_12610</name>
</gene>
<comment type="function">
    <text evidence="2">Catalyzes the dismutation of two molecules of 6,7-dimethyl-8-ribityllumazine, resulting in the formation of riboflavin and 5-amino-6-(D-ribitylamino)uracil.</text>
</comment>
<dbReference type="SUPFAM" id="SSF63380">
    <property type="entry name" value="Riboflavin synthase domain-like"/>
    <property type="match status" value="2"/>
</dbReference>
<comment type="catalytic activity">
    <reaction evidence="1">
        <text>2 6,7-dimethyl-8-(1-D-ribityl)lumazine + H(+) = 5-amino-6-(D-ribitylamino)uracil + riboflavin</text>
        <dbReference type="Rhea" id="RHEA:20772"/>
        <dbReference type="ChEBI" id="CHEBI:15378"/>
        <dbReference type="ChEBI" id="CHEBI:15934"/>
        <dbReference type="ChEBI" id="CHEBI:57986"/>
        <dbReference type="ChEBI" id="CHEBI:58201"/>
        <dbReference type="EC" id="2.5.1.9"/>
    </reaction>
</comment>
<dbReference type="EC" id="2.5.1.9" evidence="5 10"/>
<dbReference type="InterPro" id="IPR017938">
    <property type="entry name" value="Riboflavin_synthase-like_b-brl"/>
</dbReference>
<comment type="pathway">
    <text evidence="3">Cofactor biosynthesis; riboflavin biosynthesis; riboflavin from 2-hydroxy-3-oxobutyl phosphate and 5-amino-6-(D-ribitylamino)uracil: step 2/2.</text>
</comment>
<dbReference type="InterPro" id="IPR023366">
    <property type="entry name" value="ATP_synth_asu-like_sf"/>
</dbReference>
<evidence type="ECO:0000256" key="5">
    <source>
        <dbReference type="ARBA" id="ARBA00012827"/>
    </source>
</evidence>
<feature type="repeat" description="Lumazine-binding" evidence="11">
    <location>
        <begin position="98"/>
        <end position="194"/>
    </location>
</feature>
<dbReference type="RefSeq" id="WP_086744466.1">
    <property type="nucleotide sequence ID" value="NZ_MWPV01000003.1"/>
</dbReference>
<feature type="domain" description="Lumazine-binding" evidence="12">
    <location>
        <begin position="1"/>
        <end position="97"/>
    </location>
</feature>
<comment type="subunit">
    <text evidence="4">Homotrimer.</text>
</comment>
<comment type="caution">
    <text evidence="13">The sequence shown here is derived from an EMBL/GenBank/DDBJ whole genome shotgun (WGS) entry which is preliminary data.</text>
</comment>
<keyword evidence="9" id="KW-0677">Repeat</keyword>
<feature type="domain" description="Lumazine-binding" evidence="12">
    <location>
        <begin position="98"/>
        <end position="194"/>
    </location>
</feature>
<keyword evidence="14" id="KW-1185">Reference proteome</keyword>
<dbReference type="GO" id="GO:0009231">
    <property type="term" value="P:riboflavin biosynthetic process"/>
    <property type="evidence" value="ECO:0007669"/>
    <property type="project" value="UniProtKB-KW"/>
</dbReference>
<dbReference type="PIRSF" id="PIRSF000498">
    <property type="entry name" value="Riboflavin_syn_A"/>
    <property type="match status" value="1"/>
</dbReference>
<evidence type="ECO:0000256" key="10">
    <source>
        <dbReference type="NCBIfam" id="TIGR00187"/>
    </source>
</evidence>
<dbReference type="PROSITE" id="PS51177">
    <property type="entry name" value="LUMAZINE_BIND"/>
    <property type="match status" value="2"/>
</dbReference>
<protein>
    <recommendedName>
        <fullName evidence="6 10">Riboflavin synthase</fullName>
        <ecNumber evidence="5 10">2.5.1.9</ecNumber>
    </recommendedName>
</protein>
<dbReference type="FunFam" id="2.40.30.20:FF:000004">
    <property type="entry name" value="Riboflavin synthase, alpha subunit"/>
    <property type="match status" value="1"/>
</dbReference>
<dbReference type="InterPro" id="IPR026017">
    <property type="entry name" value="Lumazine-bd_dom"/>
</dbReference>
<dbReference type="PANTHER" id="PTHR21098">
    <property type="entry name" value="RIBOFLAVIN SYNTHASE ALPHA CHAIN"/>
    <property type="match status" value="1"/>
</dbReference>
<name>A0A244CQI9_PSEDV</name>
<dbReference type="EMBL" id="MWPV01000003">
    <property type="protein sequence ID" value="OUL57887.1"/>
    <property type="molecule type" value="Genomic_DNA"/>
</dbReference>
<proteinExistence type="predicted"/>
<evidence type="ECO:0000256" key="11">
    <source>
        <dbReference type="PROSITE-ProRule" id="PRU00524"/>
    </source>
</evidence>
<evidence type="ECO:0000256" key="2">
    <source>
        <dbReference type="ARBA" id="ARBA00002803"/>
    </source>
</evidence>
<sequence length="220" mass="23533">MFTGIIEAVGQLTTLQKVGGDLSVTVTSTELDLSDVKLGDSIATNGVCLTVVKLKSDGFVADVSHETLSLTGFAEYKVGQKVNLEKALTPTSRLGGHLVSGHIDGIATVVAIEQNARATDYWLSAPHGLLKYIPYKGSVCIDGISLTVNGIEQDRFKLTIVPHTAQQTTIVDFRVGSQVNLEVDQLARYMERLLSAGANEQTQTSHVSMDLLAQAGFIKS</sequence>
<dbReference type="Pfam" id="PF00677">
    <property type="entry name" value="Lum_binding"/>
    <property type="match status" value="2"/>
</dbReference>
<evidence type="ECO:0000256" key="7">
    <source>
        <dbReference type="ARBA" id="ARBA00022619"/>
    </source>
</evidence>
<evidence type="ECO:0000259" key="12">
    <source>
        <dbReference type="PROSITE" id="PS51177"/>
    </source>
</evidence>
<dbReference type="OrthoDB" id="9788537at2"/>
<dbReference type="CDD" id="cd00402">
    <property type="entry name" value="Riboflavin_synthase_like"/>
    <property type="match status" value="1"/>
</dbReference>
<dbReference type="AlphaFoldDB" id="A0A244CQI9"/>
<evidence type="ECO:0000256" key="6">
    <source>
        <dbReference type="ARBA" id="ARBA00013950"/>
    </source>
</evidence>
<keyword evidence="8" id="KW-0808">Transferase</keyword>
<evidence type="ECO:0000256" key="1">
    <source>
        <dbReference type="ARBA" id="ARBA00000968"/>
    </source>
</evidence>
<dbReference type="FunFam" id="2.40.30.20:FF:000003">
    <property type="entry name" value="Riboflavin synthase, alpha subunit"/>
    <property type="match status" value="1"/>
</dbReference>
<organism evidence="13 14">
    <name type="scientific">Pseudoalteromonas ulvae</name>
    <dbReference type="NCBI Taxonomy" id="107327"/>
    <lineage>
        <taxon>Bacteria</taxon>
        <taxon>Pseudomonadati</taxon>
        <taxon>Pseudomonadota</taxon>
        <taxon>Gammaproteobacteria</taxon>
        <taxon>Alteromonadales</taxon>
        <taxon>Pseudoalteromonadaceae</taxon>
        <taxon>Pseudoalteromonas</taxon>
    </lineage>
</organism>
<dbReference type="Proteomes" id="UP000194841">
    <property type="component" value="Unassembled WGS sequence"/>
</dbReference>